<evidence type="ECO:0000313" key="1">
    <source>
        <dbReference type="EMBL" id="KMU91201.1"/>
    </source>
</evidence>
<gene>
    <name evidence="1" type="ORF">CIHG_08869</name>
</gene>
<sequence>MGYPSQQSFNRSFKRSRLLEMLKKDRLNRKMPVKRPGFKHQLQSTVGRTPLLKILIVQSLYNLLKGEVRALQASLAKH</sequence>
<proteinExistence type="predicted"/>
<accession>A0A0J8S310</accession>
<name>A0A0J8S310_COCIT</name>
<protein>
    <submittedName>
        <fullName evidence="1">Uncharacterized protein</fullName>
    </submittedName>
</protein>
<dbReference type="AlphaFoldDB" id="A0A0J8S310"/>
<dbReference type="VEuPathDB" id="FungiDB:CIHG_08869"/>
<organism evidence="1 2">
    <name type="scientific">Coccidioides immitis H538.4</name>
    <dbReference type="NCBI Taxonomy" id="396776"/>
    <lineage>
        <taxon>Eukaryota</taxon>
        <taxon>Fungi</taxon>
        <taxon>Dikarya</taxon>
        <taxon>Ascomycota</taxon>
        <taxon>Pezizomycotina</taxon>
        <taxon>Eurotiomycetes</taxon>
        <taxon>Eurotiomycetidae</taxon>
        <taxon>Onygenales</taxon>
        <taxon>Onygenaceae</taxon>
        <taxon>Coccidioides</taxon>
    </lineage>
</organism>
<reference evidence="2" key="1">
    <citation type="journal article" date="2010" name="Genome Res.">
        <title>Population genomic sequencing of Coccidioides fungi reveals recent hybridization and transposon control.</title>
        <authorList>
            <person name="Neafsey D.E."/>
            <person name="Barker B.M."/>
            <person name="Sharpton T.J."/>
            <person name="Stajich J.E."/>
            <person name="Park D.J."/>
            <person name="Whiston E."/>
            <person name="Hung C.-Y."/>
            <person name="McMahan C."/>
            <person name="White J."/>
            <person name="Sykes S."/>
            <person name="Heiman D."/>
            <person name="Young S."/>
            <person name="Zeng Q."/>
            <person name="Abouelleil A."/>
            <person name="Aftuck L."/>
            <person name="Bessette D."/>
            <person name="Brown A."/>
            <person name="FitzGerald M."/>
            <person name="Lui A."/>
            <person name="Macdonald J.P."/>
            <person name="Priest M."/>
            <person name="Orbach M.J."/>
            <person name="Galgiani J.N."/>
            <person name="Kirkland T.N."/>
            <person name="Cole G.T."/>
            <person name="Birren B.W."/>
            <person name="Henn M.R."/>
            <person name="Taylor J.W."/>
            <person name="Rounsley S.D."/>
        </authorList>
    </citation>
    <scope>NUCLEOTIDE SEQUENCE [LARGE SCALE GENOMIC DNA]</scope>
    <source>
        <strain evidence="2">H538.4</strain>
    </source>
</reference>
<evidence type="ECO:0000313" key="2">
    <source>
        <dbReference type="Proteomes" id="UP000054563"/>
    </source>
</evidence>
<dbReference type="EMBL" id="DS017032">
    <property type="protein sequence ID" value="KMU91201.1"/>
    <property type="molecule type" value="Genomic_DNA"/>
</dbReference>
<dbReference type="Proteomes" id="UP000054563">
    <property type="component" value="Unassembled WGS sequence"/>
</dbReference>